<gene>
    <name evidence="7" type="primary">rplV</name>
    <name evidence="12" type="ORF">UW92_C0023G0018</name>
</gene>
<organism evidence="12 13">
    <name type="scientific">Candidatus Jorgensenbacteria bacterium GW2011_GWA2_45_13</name>
    <dbReference type="NCBI Taxonomy" id="1618662"/>
    <lineage>
        <taxon>Bacteria</taxon>
        <taxon>Candidatus Joergenseniibacteriota</taxon>
    </lineage>
</organism>
<dbReference type="HAMAP" id="MF_01331_B">
    <property type="entry name" value="Ribosomal_uL22_B"/>
    <property type="match status" value="1"/>
</dbReference>
<dbReference type="SUPFAM" id="SSF54843">
    <property type="entry name" value="Ribosomal protein L22"/>
    <property type="match status" value="1"/>
</dbReference>
<sequence length="171" mass="19430">MEQTVIAKLRYAHVPPRKMRLQADVIRGLALVEAEAQLMLSPRRPGGVLLKLLQSAKANAKYKKMDPSMLFVKEIRVDQGPKQKRGMPRARGSMAVIEKKTSHITIVLGVSATLRKVPYLIHEHPKKKKIEKKSKKDSSEKKKPASEKKEEKMKQPSEPGAFKKVFRRKSI</sequence>
<comment type="function">
    <text evidence="7 10">This protein binds specifically to 23S rRNA; its binding is stimulated by other ribosomal proteins, e.g., L4, L17, and L20. It is important during the early stages of 50S assembly. It makes multiple contacts with different domains of the 23S rRNA in the assembled 50S subunit and ribosome.</text>
</comment>
<dbReference type="InterPro" id="IPR047867">
    <property type="entry name" value="Ribosomal_uL22_bac/org-type"/>
</dbReference>
<evidence type="ECO:0000256" key="3">
    <source>
        <dbReference type="ARBA" id="ARBA00022884"/>
    </source>
</evidence>
<evidence type="ECO:0000256" key="6">
    <source>
        <dbReference type="ARBA" id="ARBA00035207"/>
    </source>
</evidence>
<feature type="compositionally biased region" description="Basic and acidic residues" evidence="11">
    <location>
        <begin position="134"/>
        <end position="155"/>
    </location>
</feature>
<dbReference type="Gene3D" id="3.90.470.10">
    <property type="entry name" value="Ribosomal protein L22/L17"/>
    <property type="match status" value="1"/>
</dbReference>
<name>A0A0G1L4Y7_9BACT</name>
<evidence type="ECO:0000313" key="12">
    <source>
        <dbReference type="EMBL" id="KKT90893.1"/>
    </source>
</evidence>
<dbReference type="GO" id="GO:0006412">
    <property type="term" value="P:translation"/>
    <property type="evidence" value="ECO:0007669"/>
    <property type="project" value="UniProtKB-UniRule"/>
</dbReference>
<reference evidence="12 13" key="1">
    <citation type="journal article" date="2015" name="Nature">
        <title>rRNA introns, odd ribosomes, and small enigmatic genomes across a large radiation of phyla.</title>
        <authorList>
            <person name="Brown C.T."/>
            <person name="Hug L.A."/>
            <person name="Thomas B.C."/>
            <person name="Sharon I."/>
            <person name="Castelle C.J."/>
            <person name="Singh A."/>
            <person name="Wilkins M.J."/>
            <person name="Williams K.H."/>
            <person name="Banfield J.F."/>
        </authorList>
    </citation>
    <scope>NUCLEOTIDE SEQUENCE [LARGE SCALE GENOMIC DNA]</scope>
</reference>
<accession>A0A0G1L4Y7</accession>
<evidence type="ECO:0000313" key="13">
    <source>
        <dbReference type="Proteomes" id="UP000033966"/>
    </source>
</evidence>
<dbReference type="NCBIfam" id="TIGR01044">
    <property type="entry name" value="rplV_bact"/>
    <property type="match status" value="1"/>
</dbReference>
<dbReference type="EMBL" id="LCKF01000023">
    <property type="protein sequence ID" value="KKT90893.1"/>
    <property type="molecule type" value="Genomic_DNA"/>
</dbReference>
<dbReference type="AlphaFoldDB" id="A0A0G1L4Y7"/>
<evidence type="ECO:0000256" key="4">
    <source>
        <dbReference type="ARBA" id="ARBA00022980"/>
    </source>
</evidence>
<comment type="function">
    <text evidence="7">The globular domain of the protein is located near the polypeptide exit tunnel on the outside of the subunit, while an extended beta-hairpin is found that lines the wall of the exit tunnel in the center of the 70S ribosome.</text>
</comment>
<evidence type="ECO:0000256" key="11">
    <source>
        <dbReference type="SAM" id="MobiDB-lite"/>
    </source>
</evidence>
<dbReference type="PROSITE" id="PS00464">
    <property type="entry name" value="RIBOSOMAL_L22"/>
    <property type="match status" value="1"/>
</dbReference>
<evidence type="ECO:0000256" key="1">
    <source>
        <dbReference type="ARBA" id="ARBA00009451"/>
    </source>
</evidence>
<evidence type="ECO:0000256" key="2">
    <source>
        <dbReference type="ARBA" id="ARBA00022730"/>
    </source>
</evidence>
<evidence type="ECO:0000256" key="7">
    <source>
        <dbReference type="HAMAP-Rule" id="MF_01331"/>
    </source>
</evidence>
<evidence type="ECO:0000256" key="8">
    <source>
        <dbReference type="RuleBase" id="RU004005"/>
    </source>
</evidence>
<dbReference type="InterPro" id="IPR018260">
    <property type="entry name" value="Ribosomal_uL22_CS"/>
</dbReference>
<keyword evidence="5 7" id="KW-0687">Ribonucleoprotein</keyword>
<keyword evidence="3 7" id="KW-0694">RNA-binding</keyword>
<keyword evidence="2 7" id="KW-0699">rRNA-binding</keyword>
<dbReference type="GO" id="GO:0019843">
    <property type="term" value="F:rRNA binding"/>
    <property type="evidence" value="ECO:0007669"/>
    <property type="project" value="UniProtKB-UniRule"/>
</dbReference>
<dbReference type="Proteomes" id="UP000033966">
    <property type="component" value="Unassembled WGS sequence"/>
</dbReference>
<feature type="region of interest" description="Disordered" evidence="11">
    <location>
        <begin position="125"/>
        <end position="171"/>
    </location>
</feature>
<evidence type="ECO:0000256" key="10">
    <source>
        <dbReference type="RuleBase" id="RU004008"/>
    </source>
</evidence>
<dbReference type="InterPro" id="IPR001063">
    <property type="entry name" value="Ribosomal_uL22"/>
</dbReference>
<proteinExistence type="inferred from homology"/>
<dbReference type="Pfam" id="PF00237">
    <property type="entry name" value="Ribosomal_L22"/>
    <property type="match status" value="1"/>
</dbReference>
<comment type="subunit">
    <text evidence="7 9">Part of the 50S ribosomal subunit.</text>
</comment>
<dbReference type="CDD" id="cd00336">
    <property type="entry name" value="Ribosomal_L22"/>
    <property type="match status" value="1"/>
</dbReference>
<evidence type="ECO:0000256" key="9">
    <source>
        <dbReference type="RuleBase" id="RU004006"/>
    </source>
</evidence>
<keyword evidence="4 7" id="KW-0689">Ribosomal protein</keyword>
<comment type="caution">
    <text evidence="12">The sequence shown here is derived from an EMBL/GenBank/DDBJ whole genome shotgun (WGS) entry which is preliminary data.</text>
</comment>
<protein>
    <recommendedName>
        <fullName evidence="6 7">Large ribosomal subunit protein uL22</fullName>
    </recommendedName>
</protein>
<comment type="similarity">
    <text evidence="1 7 8">Belongs to the universal ribosomal protein uL22 family.</text>
</comment>
<dbReference type="InterPro" id="IPR005727">
    <property type="entry name" value="Ribosomal_uL22_bac/chlpt-type"/>
</dbReference>
<dbReference type="InterPro" id="IPR036394">
    <property type="entry name" value="Ribosomal_uL22_sf"/>
</dbReference>
<dbReference type="PANTHER" id="PTHR13501">
    <property type="entry name" value="CHLOROPLAST 50S RIBOSOMAL PROTEIN L22-RELATED"/>
    <property type="match status" value="1"/>
</dbReference>
<dbReference type="GO" id="GO:0015934">
    <property type="term" value="C:large ribosomal subunit"/>
    <property type="evidence" value="ECO:0007669"/>
    <property type="project" value="InterPro"/>
</dbReference>
<dbReference type="GO" id="GO:0003735">
    <property type="term" value="F:structural constituent of ribosome"/>
    <property type="evidence" value="ECO:0007669"/>
    <property type="project" value="InterPro"/>
</dbReference>
<dbReference type="PANTHER" id="PTHR13501:SF8">
    <property type="entry name" value="LARGE RIBOSOMAL SUBUNIT PROTEIN UL22M"/>
    <property type="match status" value="1"/>
</dbReference>
<evidence type="ECO:0000256" key="5">
    <source>
        <dbReference type="ARBA" id="ARBA00023274"/>
    </source>
</evidence>